<dbReference type="Proteomes" id="UP000433309">
    <property type="component" value="Unassembled WGS sequence"/>
</dbReference>
<feature type="transmembrane region" description="Helical" evidence="4">
    <location>
        <begin position="190"/>
        <end position="212"/>
    </location>
</feature>
<comment type="caution">
    <text evidence="6">The sequence shown here is derived from an EMBL/GenBank/DDBJ whole genome shotgun (WGS) entry which is preliminary data.</text>
</comment>
<evidence type="ECO:0000256" key="3">
    <source>
        <dbReference type="ARBA" id="ARBA00023012"/>
    </source>
</evidence>
<dbReference type="InterPro" id="IPR029016">
    <property type="entry name" value="GAF-like_dom_sf"/>
</dbReference>
<keyword evidence="4" id="KW-1133">Transmembrane helix</keyword>
<reference evidence="6 7" key="1">
    <citation type="submission" date="2019-11" db="EMBL/GenBank/DDBJ databases">
        <title>Novel species isolated from a subtropical stream in China.</title>
        <authorList>
            <person name="Lu H."/>
        </authorList>
    </citation>
    <scope>NUCLEOTIDE SEQUENCE [LARGE SCALE GENOMIC DNA]</scope>
    <source>
        <strain evidence="6 7">FT80W</strain>
    </source>
</reference>
<dbReference type="GO" id="GO:0000155">
    <property type="term" value="F:phosphorelay sensor kinase activity"/>
    <property type="evidence" value="ECO:0007669"/>
    <property type="project" value="InterPro"/>
</dbReference>
<evidence type="ECO:0000256" key="2">
    <source>
        <dbReference type="ARBA" id="ARBA00022777"/>
    </source>
</evidence>
<evidence type="ECO:0000259" key="5">
    <source>
        <dbReference type="Pfam" id="PF07730"/>
    </source>
</evidence>
<gene>
    <name evidence="6" type="ORF">GJ699_32080</name>
</gene>
<protein>
    <submittedName>
        <fullName evidence="6">Histidine kinase</fullName>
    </submittedName>
</protein>
<dbReference type="EMBL" id="WKJK01000032">
    <property type="protein sequence ID" value="MRW94616.1"/>
    <property type="molecule type" value="Genomic_DNA"/>
</dbReference>
<dbReference type="SUPFAM" id="SSF55781">
    <property type="entry name" value="GAF domain-like"/>
    <property type="match status" value="1"/>
</dbReference>
<feature type="transmembrane region" description="Helical" evidence="4">
    <location>
        <begin position="50"/>
        <end position="75"/>
    </location>
</feature>
<keyword evidence="7" id="KW-1185">Reference proteome</keyword>
<evidence type="ECO:0000313" key="6">
    <source>
        <dbReference type="EMBL" id="MRW94616.1"/>
    </source>
</evidence>
<dbReference type="Gene3D" id="3.30.565.10">
    <property type="entry name" value="Histidine kinase-like ATPase, C-terminal domain"/>
    <property type="match status" value="1"/>
</dbReference>
<dbReference type="Gene3D" id="3.30.450.40">
    <property type="match status" value="1"/>
</dbReference>
<keyword evidence="4" id="KW-0472">Membrane</keyword>
<dbReference type="AlphaFoldDB" id="A0A6I2LCW3"/>
<dbReference type="PANTHER" id="PTHR24421">
    <property type="entry name" value="NITRATE/NITRITE SENSOR PROTEIN NARX-RELATED"/>
    <property type="match status" value="1"/>
</dbReference>
<dbReference type="Gene3D" id="1.20.5.1930">
    <property type="match status" value="1"/>
</dbReference>
<feature type="domain" description="Signal transduction histidine kinase subgroup 3 dimerisation and phosphoacceptor" evidence="5">
    <location>
        <begin position="404"/>
        <end position="468"/>
    </location>
</feature>
<evidence type="ECO:0000256" key="1">
    <source>
        <dbReference type="ARBA" id="ARBA00022679"/>
    </source>
</evidence>
<dbReference type="Pfam" id="PF07730">
    <property type="entry name" value="HisKA_3"/>
    <property type="match status" value="1"/>
</dbReference>
<dbReference type="InterPro" id="IPR036890">
    <property type="entry name" value="HATPase_C_sf"/>
</dbReference>
<feature type="transmembrane region" description="Helical" evidence="4">
    <location>
        <begin position="87"/>
        <end position="107"/>
    </location>
</feature>
<keyword evidence="3" id="KW-0902">Two-component regulatory system</keyword>
<feature type="transmembrane region" description="Helical" evidence="4">
    <location>
        <begin position="166"/>
        <end position="184"/>
    </location>
</feature>
<dbReference type="InterPro" id="IPR050482">
    <property type="entry name" value="Sensor_HK_TwoCompSys"/>
</dbReference>
<evidence type="ECO:0000313" key="7">
    <source>
        <dbReference type="Proteomes" id="UP000433309"/>
    </source>
</evidence>
<proteinExistence type="predicted"/>
<organism evidence="6 7">
    <name type="scientific">Duganella guangzhouensis</name>
    <dbReference type="NCBI Taxonomy" id="2666084"/>
    <lineage>
        <taxon>Bacteria</taxon>
        <taxon>Pseudomonadati</taxon>
        <taxon>Pseudomonadota</taxon>
        <taxon>Betaproteobacteria</taxon>
        <taxon>Burkholderiales</taxon>
        <taxon>Oxalobacteraceae</taxon>
        <taxon>Telluria group</taxon>
        <taxon>Duganella</taxon>
    </lineage>
</organism>
<dbReference type="GO" id="GO:0046983">
    <property type="term" value="F:protein dimerization activity"/>
    <property type="evidence" value="ECO:0007669"/>
    <property type="project" value="InterPro"/>
</dbReference>
<dbReference type="GO" id="GO:0016020">
    <property type="term" value="C:membrane"/>
    <property type="evidence" value="ECO:0007669"/>
    <property type="project" value="InterPro"/>
</dbReference>
<accession>A0A6I2LCW3</accession>
<keyword evidence="2 6" id="KW-0418">Kinase</keyword>
<sequence>MRRLSCVRNNYRIAIPFSLRVCRNRPRRPGDAVVTGQSSRPTAARMGGDALGASMVFVMRLVLALTAILTLFVAPGDLGNQDGTHSPLSWVIFGGYLLHSLTLLLAARRHRTPFWHGKLVYWIDLGWYALMVYSTGGNNSFFFPFFFFVILTASFQWGFDEGARITLGATAALTAATWLAGTHINHGHLLLRTAFVLALGYMIAYWGGMGVAQRRRLQLLRDASQLSNPRFGVDQTISTMLQQTRDFYHASNCVLLMRDNPDELWQLHSSGASGGRSSLSRLPEGAAAPLLVFEPQALVQYATALHPRLPHSLESRTKAPGEARWQAMPPQQVEQLIDLLDASSFVSAPLPLRKGEGRIYVVSDHLRFSRGDAVFLQQLAAQVFPVIENILLLDRLASDAAFRERQKIARDLHDTTIQPYIGLRHGIAAVRQSLQSDHQVAAELDKLLDMTTQVIGDMRQFARSVRQGASQTDAELLIALRRQAQQVREFYDIQITIQAEAGLSISDRLAAEVFQIVNEGMHNIRKHTRARTGLISLSNADGQLRIRIENESPEGPSAPFLPGSLAERSTALGGTIAIDCDTPGITAVSIAIPV</sequence>
<keyword evidence="1" id="KW-0808">Transferase</keyword>
<keyword evidence="4" id="KW-0812">Transmembrane</keyword>
<name>A0A6I2LCW3_9BURK</name>
<dbReference type="InterPro" id="IPR011712">
    <property type="entry name" value="Sig_transdc_His_kin_sub3_dim/P"/>
</dbReference>
<evidence type="ECO:0000256" key="4">
    <source>
        <dbReference type="SAM" id="Phobius"/>
    </source>
</evidence>